<gene>
    <name evidence="5" type="ORF">CLSA_c29470</name>
</gene>
<dbReference type="HOGENOM" id="CLU_007524_0_1_9"/>
<dbReference type="GO" id="GO:0008854">
    <property type="term" value="F:exodeoxyribonuclease V activity"/>
    <property type="evidence" value="ECO:0007669"/>
    <property type="project" value="UniProtKB-EC"/>
</dbReference>
<dbReference type="CDD" id="cd18809">
    <property type="entry name" value="SF1_C_RecD"/>
    <property type="match status" value="1"/>
</dbReference>
<dbReference type="SUPFAM" id="SSF52540">
    <property type="entry name" value="P-loop containing nucleoside triphosphate hydrolases"/>
    <property type="match status" value="1"/>
</dbReference>
<evidence type="ECO:0000259" key="4">
    <source>
        <dbReference type="Pfam" id="PF14490"/>
    </source>
</evidence>
<protein>
    <submittedName>
        <fullName evidence="5">Exodeoxyribonuclease V</fullName>
        <ecNumber evidence="5">3.1.11.5</ecNumber>
    </submittedName>
</protein>
<dbReference type="GO" id="GO:0003678">
    <property type="term" value="F:DNA helicase activity"/>
    <property type="evidence" value="ECO:0007669"/>
    <property type="project" value="UniProtKB-ARBA"/>
</dbReference>
<dbReference type="RefSeq" id="WP_022747059.1">
    <property type="nucleotide sequence ID" value="NC_022571.1"/>
</dbReference>
<dbReference type="GeneID" id="55475329"/>
<dbReference type="GO" id="GO:0005524">
    <property type="term" value="F:ATP binding"/>
    <property type="evidence" value="ECO:0007669"/>
    <property type="project" value="UniProtKB-KW"/>
</dbReference>
<dbReference type="AlphaFoldDB" id="U5MT40"/>
<dbReference type="KEGG" id="csb:CLSA_c29470"/>
<dbReference type="eggNOG" id="COG0507">
    <property type="taxonomic scope" value="Bacteria"/>
</dbReference>
<keyword evidence="1" id="KW-0547">Nucleotide-binding</keyword>
<feature type="domain" description="ATP-dependent RecD2 DNA helicase-like helix-hairpin-helix" evidence="4">
    <location>
        <begin position="17"/>
        <end position="99"/>
    </location>
</feature>
<dbReference type="Pfam" id="PF13538">
    <property type="entry name" value="UvrD_C_2"/>
    <property type="match status" value="1"/>
</dbReference>
<feature type="domain" description="UvrD-like helicase C-terminal" evidence="3">
    <location>
        <begin position="518"/>
        <end position="565"/>
    </location>
</feature>
<sequence>MKKVNKDNELGIKENLIKEFNISKEVAEKLIADYGADIANIITDKPYILSHYLMPLEEVKQIIEKCSTNKNEDYKNRNIVAALIIYVIESMAEFEGHVFCYKSELEDRVKGLEVFSNEEKSLNEALELLRIENEIVIDNDSNGEVCIYLSRLYKAEVELANVMSYLVKMNQCTNWKINNQNKIGELINSYNNSDIKLNKDQIDAINTALNNGISIVSGLAGTGKTTVIKTIVEGFKAILPIHQPEIHIVAYTGKSVDELSKKTGIQGTTIHRFLGIGVDVNYKIESKKVDVIVVDESGLIGIELMNQLICSAVKENPNVRVVIVGDPFQLQSIEPGCILKELLKSEVIPVVELRDVVRQKKESLITNNAHKIIKGTGLDESKSGVRLKRSEFEFIETESSDIKEKVLGAIDKLLNEGTSIYNIQVMSPMKKGINGVEELNREIADRFNYVTERDIYKFEVVDPIIVIRSMSSKGIFNGQQGWVKKVEKSTNGVELITADLFGIEVSFNKNEIEEIELSYASTIHKMQGSECEVAIIVVDKAHERMLSRELLYVGVTRGVKQVILVGDKEAFNEGVRSVSKERNSLLAERLVRISS</sequence>
<dbReference type="PATRIC" id="fig|1345695.10.peg.1029"/>
<accession>U5MT40</accession>
<dbReference type="Gene3D" id="2.30.30.940">
    <property type="match status" value="1"/>
</dbReference>
<keyword evidence="5" id="KW-0378">Hydrolase</keyword>
<evidence type="ECO:0000259" key="3">
    <source>
        <dbReference type="Pfam" id="PF13538"/>
    </source>
</evidence>
<evidence type="ECO:0000256" key="1">
    <source>
        <dbReference type="ARBA" id="ARBA00022741"/>
    </source>
</evidence>
<evidence type="ECO:0000256" key="2">
    <source>
        <dbReference type="ARBA" id="ARBA00022840"/>
    </source>
</evidence>
<dbReference type="InterPro" id="IPR027785">
    <property type="entry name" value="UvrD-like_helicase_C"/>
</dbReference>
<dbReference type="PANTHER" id="PTHR43788">
    <property type="entry name" value="DNA2/NAM7 HELICASE FAMILY MEMBER"/>
    <property type="match status" value="1"/>
</dbReference>
<dbReference type="InterPro" id="IPR029493">
    <property type="entry name" value="RecD2-like_HHH"/>
</dbReference>
<dbReference type="Proteomes" id="UP000017118">
    <property type="component" value="Chromosome"/>
</dbReference>
<dbReference type="Pfam" id="PF14490">
    <property type="entry name" value="HHH_RecD2"/>
    <property type="match status" value="1"/>
</dbReference>
<dbReference type="EC" id="3.1.11.5" evidence="5"/>
<dbReference type="Gene3D" id="3.40.50.300">
    <property type="entry name" value="P-loop containing nucleotide triphosphate hydrolases"/>
    <property type="match status" value="2"/>
</dbReference>
<dbReference type="CDD" id="cd17933">
    <property type="entry name" value="DEXSc_RecD-like"/>
    <property type="match status" value="1"/>
</dbReference>
<dbReference type="OrthoDB" id="9803432at2"/>
<dbReference type="InterPro" id="IPR027417">
    <property type="entry name" value="P-loop_NTPase"/>
</dbReference>
<proteinExistence type="predicted"/>
<reference evidence="5 6" key="1">
    <citation type="journal article" date="2013" name="Genome Announc.">
        <title>Complete Genome Sequence of the Solvent Producer Clostridium saccharobutylicum NCP262 (DSM 13864).</title>
        <authorList>
            <person name="Poehlein A."/>
            <person name="Hartwich K."/>
            <person name="Krabben P."/>
            <person name="Ehrenreich A."/>
            <person name="Liebl W."/>
            <person name="Durre P."/>
            <person name="Gottschalk G."/>
            <person name="Daniel R."/>
        </authorList>
    </citation>
    <scope>NUCLEOTIDE SEQUENCE [LARGE SCALE GENOMIC DNA]</scope>
    <source>
        <strain evidence="5">DSM 13864</strain>
    </source>
</reference>
<dbReference type="EMBL" id="CP006721">
    <property type="protein sequence ID" value="AGX43914.1"/>
    <property type="molecule type" value="Genomic_DNA"/>
</dbReference>
<evidence type="ECO:0000313" key="5">
    <source>
        <dbReference type="EMBL" id="AGX43914.1"/>
    </source>
</evidence>
<name>U5MT40_CLOSA</name>
<evidence type="ECO:0000313" key="6">
    <source>
        <dbReference type="Proteomes" id="UP000017118"/>
    </source>
</evidence>
<keyword evidence="6" id="KW-1185">Reference proteome</keyword>
<dbReference type="PANTHER" id="PTHR43788:SF6">
    <property type="entry name" value="DNA HELICASE B"/>
    <property type="match status" value="1"/>
</dbReference>
<keyword evidence="2" id="KW-0067">ATP-binding</keyword>
<dbReference type="Pfam" id="PF13604">
    <property type="entry name" value="AAA_30"/>
    <property type="match status" value="1"/>
</dbReference>
<dbReference type="InterPro" id="IPR050534">
    <property type="entry name" value="Coronavir_polyprotein_1ab"/>
</dbReference>
<organism evidence="5 6">
    <name type="scientific">Clostridium saccharobutylicum DSM 13864</name>
    <dbReference type="NCBI Taxonomy" id="1345695"/>
    <lineage>
        <taxon>Bacteria</taxon>
        <taxon>Bacillati</taxon>
        <taxon>Bacillota</taxon>
        <taxon>Clostridia</taxon>
        <taxon>Eubacteriales</taxon>
        <taxon>Clostridiaceae</taxon>
        <taxon>Clostridium</taxon>
    </lineage>
</organism>